<dbReference type="Proteomes" id="UP000002358">
    <property type="component" value="Chromosome 1"/>
</dbReference>
<proteinExistence type="predicted"/>
<dbReference type="InParanoid" id="A0A7M7HEJ7"/>
<dbReference type="GO" id="GO:0048471">
    <property type="term" value="C:perinuclear region of cytoplasm"/>
    <property type="evidence" value="ECO:0007669"/>
    <property type="project" value="TreeGrafter"/>
</dbReference>
<keyword evidence="6" id="KW-1185">Reference proteome</keyword>
<dbReference type="RefSeq" id="XP_008213769.1">
    <property type="nucleotide sequence ID" value="XM_008215547.3"/>
</dbReference>
<dbReference type="SMR" id="A0A7M7HEJ7"/>
<dbReference type="FunCoup" id="A0A7M7HEJ7">
    <property type="interactions" value="14"/>
</dbReference>
<dbReference type="GO" id="GO:0005096">
    <property type="term" value="F:GTPase activator activity"/>
    <property type="evidence" value="ECO:0007669"/>
    <property type="project" value="UniProtKB-KW"/>
</dbReference>
<evidence type="ECO:0000256" key="1">
    <source>
        <dbReference type="ARBA" id="ARBA00022468"/>
    </source>
</evidence>
<protein>
    <recommendedName>
        <fullName evidence="7">T-complex-associated testis-expressed protein 1</fullName>
    </recommendedName>
</protein>
<dbReference type="Gene3D" id="3.80.10.10">
    <property type="entry name" value="Ribonuclease Inhibitor"/>
    <property type="match status" value="1"/>
</dbReference>
<evidence type="ECO:0000256" key="3">
    <source>
        <dbReference type="ARBA" id="ARBA00022737"/>
    </source>
</evidence>
<dbReference type="AlphaFoldDB" id="A0A7M7HEJ7"/>
<keyword evidence="2" id="KW-0433">Leucine-rich repeat</keyword>
<name>A0A7M7HEJ7_NASVI</name>
<dbReference type="Pfam" id="PF13516">
    <property type="entry name" value="LRR_6"/>
    <property type="match status" value="2"/>
</dbReference>
<reference evidence="5" key="1">
    <citation type="submission" date="2021-01" db="UniProtKB">
        <authorList>
            <consortium name="EnsemblMetazoa"/>
        </authorList>
    </citation>
    <scope>IDENTIFICATION</scope>
</reference>
<dbReference type="InterPro" id="IPR001611">
    <property type="entry name" value="Leu-rich_rpt"/>
</dbReference>
<evidence type="ECO:0008006" key="7">
    <source>
        <dbReference type="Google" id="ProtNLM"/>
    </source>
</evidence>
<dbReference type="OrthoDB" id="341587at2759"/>
<evidence type="ECO:0000313" key="5">
    <source>
        <dbReference type="EnsemblMetazoa" id="XP_008213769"/>
    </source>
</evidence>
<dbReference type="GO" id="GO:0006913">
    <property type="term" value="P:nucleocytoplasmic transport"/>
    <property type="evidence" value="ECO:0007669"/>
    <property type="project" value="TreeGrafter"/>
</dbReference>
<accession>A0A7M7HEJ7</accession>
<evidence type="ECO:0000256" key="2">
    <source>
        <dbReference type="ARBA" id="ARBA00022614"/>
    </source>
</evidence>
<dbReference type="GO" id="GO:0005634">
    <property type="term" value="C:nucleus"/>
    <property type="evidence" value="ECO:0007669"/>
    <property type="project" value="TreeGrafter"/>
</dbReference>
<keyword evidence="1" id="KW-0343">GTPase activation</keyword>
<dbReference type="KEGG" id="nvi:103317443"/>
<dbReference type="GO" id="GO:0031267">
    <property type="term" value="F:small GTPase binding"/>
    <property type="evidence" value="ECO:0007669"/>
    <property type="project" value="TreeGrafter"/>
</dbReference>
<dbReference type="InterPro" id="IPR027038">
    <property type="entry name" value="RanGap"/>
</dbReference>
<dbReference type="SUPFAM" id="SSF52047">
    <property type="entry name" value="RNI-like"/>
    <property type="match status" value="1"/>
</dbReference>
<dbReference type="GO" id="GO:0005829">
    <property type="term" value="C:cytosol"/>
    <property type="evidence" value="ECO:0007669"/>
    <property type="project" value="TreeGrafter"/>
</dbReference>
<organism evidence="5 6">
    <name type="scientific">Nasonia vitripennis</name>
    <name type="common">Parasitic wasp</name>
    <dbReference type="NCBI Taxonomy" id="7425"/>
    <lineage>
        <taxon>Eukaryota</taxon>
        <taxon>Metazoa</taxon>
        <taxon>Ecdysozoa</taxon>
        <taxon>Arthropoda</taxon>
        <taxon>Hexapoda</taxon>
        <taxon>Insecta</taxon>
        <taxon>Pterygota</taxon>
        <taxon>Neoptera</taxon>
        <taxon>Endopterygota</taxon>
        <taxon>Hymenoptera</taxon>
        <taxon>Apocrita</taxon>
        <taxon>Proctotrupomorpha</taxon>
        <taxon>Chalcidoidea</taxon>
        <taxon>Pteromalidae</taxon>
        <taxon>Pteromalinae</taxon>
        <taxon>Nasonia</taxon>
    </lineage>
</organism>
<dbReference type="GeneID" id="103317443"/>
<dbReference type="PANTHER" id="PTHR24113">
    <property type="entry name" value="RAN GTPASE-ACTIVATING PROTEIN 1"/>
    <property type="match status" value="1"/>
</dbReference>
<feature type="region of interest" description="Disordered" evidence="4">
    <location>
        <begin position="35"/>
        <end position="59"/>
    </location>
</feature>
<evidence type="ECO:0000313" key="6">
    <source>
        <dbReference type="Proteomes" id="UP000002358"/>
    </source>
</evidence>
<dbReference type="SMART" id="SM00368">
    <property type="entry name" value="LRR_RI"/>
    <property type="match status" value="4"/>
</dbReference>
<sequence>MRLPHTIPSHAFEAFRCSEETQLLPAELGRTLRAEDETWDEAGYTTTDGRQQRRGQQPEDLKSLALRAIARDWRNRPLLEELPTEVDRDHLLEILPLDVPFELAIKAVPYEHYWKRAAEARWRFNDPSGHGDSWLRLYCERHLSEWLERLDPAASVRQHDVDDESATPVEHQPPARLSSHCEALLELLREHVRTLRLRQLVPLREVPIRTSAPRDGEDEEEYKSPLKEPEVHHLPMDLLLEKLPNVGEVHVNIGMILLSDGVEWQDFTFSVEDSRRIGRGLRGLERLSKFSLTRSCLDRPRAAAILQGLAVSPSVSSTGINPELGLACNSRQIEEIDFSHCKLGDAGAHAIGAFLSRRARTGRLKVLRLLNNGIGPSGVAGLVRGLLVPSDDDGDSAGAELKRTLARLELRLNPIGDEGAKHLAALLLRYPSLEYLNASGCGMAAEGGMGMAEVLASGTASDNFTSGLELDFSNNEFGTIVGEAFEIVAKSCRAIRELDVRMCGFRKESEYSIADSVARNRASLKKESSRLCPEDRRTTSIGIQSSRGEERVRSLLPPREFEAFQRPQRHVN</sequence>
<keyword evidence="3" id="KW-0677">Repeat</keyword>
<dbReference type="EnsemblMetazoa" id="XM_008215547">
    <property type="protein sequence ID" value="XP_008213769"/>
    <property type="gene ID" value="LOC103317443"/>
</dbReference>
<dbReference type="InterPro" id="IPR032675">
    <property type="entry name" value="LRR_dom_sf"/>
</dbReference>
<evidence type="ECO:0000256" key="4">
    <source>
        <dbReference type="SAM" id="MobiDB-lite"/>
    </source>
</evidence>
<dbReference type="PANTHER" id="PTHR24113:SF12">
    <property type="entry name" value="RAN GTPASE-ACTIVATING PROTEIN 1"/>
    <property type="match status" value="1"/>
</dbReference>